<proteinExistence type="predicted"/>
<keyword evidence="2" id="KW-0813">Transport</keyword>
<feature type="transmembrane region" description="Helical" evidence="7">
    <location>
        <begin position="64"/>
        <end position="82"/>
    </location>
</feature>
<dbReference type="EMBL" id="MYFO01000007">
    <property type="protein sequence ID" value="TFE89331.1"/>
    <property type="molecule type" value="Genomic_DNA"/>
</dbReference>
<reference evidence="8 9" key="1">
    <citation type="submission" date="2017-03" db="EMBL/GenBank/DDBJ databases">
        <title>Isolation of Levoglucosan Utilizing Bacteria.</title>
        <authorList>
            <person name="Arya A.S."/>
        </authorList>
    </citation>
    <scope>NUCLEOTIDE SEQUENCE [LARGE SCALE GENOMIC DNA]</scope>
    <source>
        <strain evidence="8 9">MEC069</strain>
    </source>
</reference>
<feature type="transmembrane region" description="Helical" evidence="7">
    <location>
        <begin position="38"/>
        <end position="57"/>
    </location>
</feature>
<evidence type="ECO:0000256" key="6">
    <source>
        <dbReference type="ARBA" id="ARBA00023136"/>
    </source>
</evidence>
<organism evidence="8 9">
    <name type="scientific">Paenibacillus athensensis</name>
    <dbReference type="NCBI Taxonomy" id="1967502"/>
    <lineage>
        <taxon>Bacteria</taxon>
        <taxon>Bacillati</taxon>
        <taxon>Bacillota</taxon>
        <taxon>Bacilli</taxon>
        <taxon>Bacillales</taxon>
        <taxon>Paenibacillaceae</taxon>
        <taxon>Paenibacillus</taxon>
    </lineage>
</organism>
<dbReference type="Gene3D" id="1.20.1250.20">
    <property type="entry name" value="MFS general substrate transporter like domains"/>
    <property type="match status" value="1"/>
</dbReference>
<dbReference type="RefSeq" id="WP_134751417.1">
    <property type="nucleotide sequence ID" value="NZ_MYFO02000005.1"/>
</dbReference>
<keyword evidence="9" id="KW-1185">Reference proteome</keyword>
<evidence type="ECO:0000256" key="4">
    <source>
        <dbReference type="ARBA" id="ARBA00022692"/>
    </source>
</evidence>
<dbReference type="OrthoDB" id="2640962at2"/>
<accession>A0A4Y8Q5G9</accession>
<keyword evidence="4 7" id="KW-0812">Transmembrane</keyword>
<comment type="caution">
    <text evidence="8">The sequence shown here is derived from an EMBL/GenBank/DDBJ whole genome shotgun (WGS) entry which is preliminary data.</text>
</comment>
<dbReference type="GO" id="GO:0022857">
    <property type="term" value="F:transmembrane transporter activity"/>
    <property type="evidence" value="ECO:0007669"/>
    <property type="project" value="InterPro"/>
</dbReference>
<evidence type="ECO:0000256" key="5">
    <source>
        <dbReference type="ARBA" id="ARBA00022989"/>
    </source>
</evidence>
<evidence type="ECO:0000313" key="9">
    <source>
        <dbReference type="Proteomes" id="UP000298246"/>
    </source>
</evidence>
<dbReference type="Pfam" id="PF07690">
    <property type="entry name" value="MFS_1"/>
    <property type="match status" value="1"/>
</dbReference>
<evidence type="ECO:0000313" key="8">
    <source>
        <dbReference type="EMBL" id="TFE89331.1"/>
    </source>
</evidence>
<evidence type="ECO:0000256" key="1">
    <source>
        <dbReference type="ARBA" id="ARBA00004651"/>
    </source>
</evidence>
<comment type="subcellular location">
    <subcellularLocation>
        <location evidence="1">Cell membrane</location>
        <topology evidence="1">Multi-pass membrane protein</topology>
    </subcellularLocation>
</comment>
<dbReference type="Proteomes" id="UP000298246">
    <property type="component" value="Unassembled WGS sequence"/>
</dbReference>
<feature type="transmembrane region" description="Helical" evidence="7">
    <location>
        <begin position="155"/>
        <end position="175"/>
    </location>
</feature>
<evidence type="ECO:0000256" key="3">
    <source>
        <dbReference type="ARBA" id="ARBA00022475"/>
    </source>
</evidence>
<dbReference type="PANTHER" id="PTHR43414">
    <property type="entry name" value="MULTIDRUG RESISTANCE PROTEIN MDTG"/>
    <property type="match status" value="1"/>
</dbReference>
<dbReference type="SUPFAM" id="SSF103473">
    <property type="entry name" value="MFS general substrate transporter"/>
    <property type="match status" value="1"/>
</dbReference>
<protein>
    <submittedName>
        <fullName evidence="8">MFS transporter</fullName>
    </submittedName>
</protein>
<keyword evidence="3" id="KW-1003">Cell membrane</keyword>
<dbReference type="InterPro" id="IPR011701">
    <property type="entry name" value="MFS"/>
</dbReference>
<keyword evidence="6 7" id="KW-0472">Membrane</keyword>
<keyword evidence="5 7" id="KW-1133">Transmembrane helix</keyword>
<name>A0A4Y8Q5G9_9BACL</name>
<dbReference type="PANTHER" id="PTHR43414:SF6">
    <property type="entry name" value="MULTIDRUG RESISTANCE PROTEIN MDTG"/>
    <property type="match status" value="1"/>
</dbReference>
<sequence>MKLRWLIRSQSIATLAAGMIYPYYLLFLKNLGNSYSKYGLAFAVFTISSAAAAHWLAPFVDRHGRLLLALSSFGMTAAMLLFPWAGAYIWVLGLQLLMGLCAAMQKMSERLLLADHTEPGARGRLLGSYQFWTSVSSGFAVVFGGYLIDWLTIDVLFYLSALLYALSGWAVLRAARQTAPPPAGRAHLLPATRRCRSKAAGARSRPDRVYIPRYHIYTMPPIIAAHSNAPSTTPTISPLPITECS</sequence>
<gene>
    <name evidence="8" type="ORF">B5M42_07720</name>
</gene>
<dbReference type="AlphaFoldDB" id="A0A4Y8Q5G9"/>
<feature type="transmembrane region" description="Helical" evidence="7">
    <location>
        <begin position="12"/>
        <end position="32"/>
    </location>
</feature>
<evidence type="ECO:0000256" key="2">
    <source>
        <dbReference type="ARBA" id="ARBA00022448"/>
    </source>
</evidence>
<dbReference type="InterPro" id="IPR036259">
    <property type="entry name" value="MFS_trans_sf"/>
</dbReference>
<evidence type="ECO:0000256" key="7">
    <source>
        <dbReference type="SAM" id="Phobius"/>
    </source>
</evidence>
<dbReference type="GO" id="GO:0005886">
    <property type="term" value="C:plasma membrane"/>
    <property type="evidence" value="ECO:0007669"/>
    <property type="project" value="UniProtKB-SubCell"/>
</dbReference>